<evidence type="ECO:0000256" key="16">
    <source>
        <dbReference type="ARBA" id="ARBA00038848"/>
    </source>
</evidence>
<dbReference type="RefSeq" id="WP_135762509.1">
    <property type="nucleotide sequence ID" value="NZ_RQHV01000002.1"/>
</dbReference>
<keyword evidence="5" id="KW-0963">Cytoplasm</keyword>
<evidence type="ECO:0000256" key="6">
    <source>
        <dbReference type="ARBA" id="ARBA00022703"/>
    </source>
</evidence>
<evidence type="ECO:0000313" key="26">
    <source>
        <dbReference type="Proteomes" id="UP000298264"/>
    </source>
</evidence>
<dbReference type="GO" id="GO:0016020">
    <property type="term" value="C:membrane"/>
    <property type="evidence" value="ECO:0007669"/>
    <property type="project" value="UniProtKB-SubCell"/>
</dbReference>
<dbReference type="GO" id="GO:0005737">
    <property type="term" value="C:cytoplasm"/>
    <property type="evidence" value="ECO:0007669"/>
    <property type="project" value="UniProtKB-SubCell"/>
</dbReference>
<comment type="caution">
    <text evidence="25">The sequence shown here is derived from an EMBL/GenBank/DDBJ whole genome shotgun (WGS) entry which is preliminary data.</text>
</comment>
<comment type="catalytic activity">
    <reaction evidence="21">
        <text>decanoyl-CoA + H2O = decanoate + CoA + H(+)</text>
        <dbReference type="Rhea" id="RHEA:40059"/>
        <dbReference type="ChEBI" id="CHEBI:15377"/>
        <dbReference type="ChEBI" id="CHEBI:15378"/>
        <dbReference type="ChEBI" id="CHEBI:27689"/>
        <dbReference type="ChEBI" id="CHEBI:57287"/>
        <dbReference type="ChEBI" id="CHEBI:61430"/>
    </reaction>
    <physiologicalReaction direction="left-to-right" evidence="21">
        <dbReference type="Rhea" id="RHEA:40060"/>
    </physiologicalReaction>
</comment>
<comment type="catalytic activity">
    <reaction evidence="20">
        <text>hexadecanoyl-CoA + H2O = hexadecanoate + CoA + H(+)</text>
        <dbReference type="Rhea" id="RHEA:16645"/>
        <dbReference type="ChEBI" id="CHEBI:7896"/>
        <dbReference type="ChEBI" id="CHEBI:15377"/>
        <dbReference type="ChEBI" id="CHEBI:15378"/>
        <dbReference type="ChEBI" id="CHEBI:57287"/>
        <dbReference type="ChEBI" id="CHEBI:57379"/>
        <dbReference type="EC" id="3.1.2.2"/>
    </reaction>
    <physiologicalReaction direction="left-to-right" evidence="20">
        <dbReference type="Rhea" id="RHEA:16646"/>
    </physiologicalReaction>
</comment>
<comment type="catalytic activity">
    <reaction evidence="23">
        <text>tetradecanoyl-CoA + H2O = tetradecanoate + CoA + H(+)</text>
        <dbReference type="Rhea" id="RHEA:40119"/>
        <dbReference type="ChEBI" id="CHEBI:15377"/>
        <dbReference type="ChEBI" id="CHEBI:15378"/>
        <dbReference type="ChEBI" id="CHEBI:30807"/>
        <dbReference type="ChEBI" id="CHEBI:57287"/>
        <dbReference type="ChEBI" id="CHEBI:57385"/>
    </reaction>
    <physiologicalReaction direction="left-to-right" evidence="23">
        <dbReference type="Rhea" id="RHEA:40120"/>
    </physiologicalReaction>
</comment>
<evidence type="ECO:0000256" key="4">
    <source>
        <dbReference type="ARBA" id="ARBA00022475"/>
    </source>
</evidence>
<evidence type="ECO:0000256" key="10">
    <source>
        <dbReference type="ARBA" id="ARBA00023098"/>
    </source>
</evidence>
<comment type="similarity">
    <text evidence="15">Belongs to the THEM4/THEM5 thioesterase family.</text>
</comment>
<gene>
    <name evidence="25" type="ORF">EHS11_00765</name>
</gene>
<evidence type="ECO:0000256" key="15">
    <source>
        <dbReference type="ARBA" id="ARBA00038456"/>
    </source>
</evidence>
<evidence type="ECO:0000256" key="2">
    <source>
        <dbReference type="ARBA" id="ARBA00004496"/>
    </source>
</evidence>
<dbReference type="Proteomes" id="UP000298264">
    <property type="component" value="Unassembled WGS sequence"/>
</dbReference>
<dbReference type="OrthoDB" id="9792301at2"/>
<keyword evidence="10" id="KW-0443">Lipid metabolism</keyword>
<keyword evidence="12" id="KW-0966">Cell projection</keyword>
<evidence type="ECO:0000256" key="21">
    <source>
        <dbReference type="ARBA" id="ARBA00047969"/>
    </source>
</evidence>
<comment type="catalytic activity">
    <reaction evidence="13">
        <text>(5Z,8Z,11Z,14Z)-eicosatetraenoyl-CoA + H2O = (5Z,8Z,11Z,14Z)-eicosatetraenoate + CoA + H(+)</text>
        <dbReference type="Rhea" id="RHEA:40151"/>
        <dbReference type="ChEBI" id="CHEBI:15377"/>
        <dbReference type="ChEBI" id="CHEBI:15378"/>
        <dbReference type="ChEBI" id="CHEBI:32395"/>
        <dbReference type="ChEBI" id="CHEBI:57287"/>
        <dbReference type="ChEBI" id="CHEBI:57368"/>
    </reaction>
    <physiologicalReaction direction="left-to-right" evidence="13">
        <dbReference type="Rhea" id="RHEA:40152"/>
    </physiologicalReaction>
</comment>
<organism evidence="25 26">
    <name type="scientific">Leptospira ilyithenensis</name>
    <dbReference type="NCBI Taxonomy" id="2484901"/>
    <lineage>
        <taxon>Bacteria</taxon>
        <taxon>Pseudomonadati</taxon>
        <taxon>Spirochaetota</taxon>
        <taxon>Spirochaetia</taxon>
        <taxon>Leptospirales</taxon>
        <taxon>Leptospiraceae</taxon>
        <taxon>Leptospira</taxon>
    </lineage>
</organism>
<evidence type="ECO:0000313" key="25">
    <source>
        <dbReference type="EMBL" id="TGN14556.1"/>
    </source>
</evidence>
<sequence>MEHSTLNPSRHGYEIHHDTCFGCGKQNPIGLSADFTFDDATGEVRFIYNFKRMFNGAPTFVHGGILSALLDEAMGSLCFHLGFIVMTDTMGFKFHKATPVEKDLLVRAWPVKKAKRKVLLECELTSIDGSLLFVKGEGAFHVLPPRFFSEKLTGGKISVASELLEVNKLKRAHFFDRIST</sequence>
<keyword evidence="8" id="KW-0276">Fatty acid metabolism</keyword>
<dbReference type="GO" id="GO:0006631">
    <property type="term" value="P:fatty acid metabolic process"/>
    <property type="evidence" value="ECO:0007669"/>
    <property type="project" value="UniProtKB-KW"/>
</dbReference>
<accession>A0A4R9LSU2</accession>
<dbReference type="CDD" id="cd03443">
    <property type="entry name" value="PaaI_thioesterase"/>
    <property type="match status" value="1"/>
</dbReference>
<evidence type="ECO:0000256" key="19">
    <source>
        <dbReference type="ARBA" id="ARBA00047588"/>
    </source>
</evidence>
<keyword evidence="11" id="KW-0472">Membrane</keyword>
<dbReference type="InterPro" id="IPR052365">
    <property type="entry name" value="THEM4/THEM5_acyl-CoA_thioest"/>
</dbReference>
<evidence type="ECO:0000256" key="11">
    <source>
        <dbReference type="ARBA" id="ARBA00023136"/>
    </source>
</evidence>
<evidence type="ECO:0000256" key="7">
    <source>
        <dbReference type="ARBA" id="ARBA00022801"/>
    </source>
</evidence>
<dbReference type="SUPFAM" id="SSF54637">
    <property type="entry name" value="Thioesterase/thiol ester dehydrase-isomerase"/>
    <property type="match status" value="1"/>
</dbReference>
<dbReference type="GO" id="GO:0016790">
    <property type="term" value="F:thiolester hydrolase activity"/>
    <property type="evidence" value="ECO:0007669"/>
    <property type="project" value="UniProtKB-ARBA"/>
</dbReference>
<evidence type="ECO:0000256" key="17">
    <source>
        <dbReference type="ARBA" id="ARBA00040123"/>
    </source>
</evidence>
<evidence type="ECO:0000256" key="20">
    <source>
        <dbReference type="ARBA" id="ARBA00047734"/>
    </source>
</evidence>
<dbReference type="InterPro" id="IPR029069">
    <property type="entry name" value="HotDog_dom_sf"/>
</dbReference>
<keyword evidence="4" id="KW-1003">Cell membrane</keyword>
<evidence type="ECO:0000256" key="13">
    <source>
        <dbReference type="ARBA" id="ARBA00035852"/>
    </source>
</evidence>
<dbReference type="PANTHER" id="PTHR12418">
    <property type="entry name" value="ACYL-COENZYME A THIOESTERASE THEM4"/>
    <property type="match status" value="1"/>
</dbReference>
<dbReference type="EMBL" id="RQHV01000002">
    <property type="protein sequence ID" value="TGN14556.1"/>
    <property type="molecule type" value="Genomic_DNA"/>
</dbReference>
<keyword evidence="9" id="KW-0809">Transit peptide</keyword>
<evidence type="ECO:0000256" key="5">
    <source>
        <dbReference type="ARBA" id="ARBA00022490"/>
    </source>
</evidence>
<evidence type="ECO:0000256" key="23">
    <source>
        <dbReference type="ARBA" id="ARBA00048180"/>
    </source>
</evidence>
<comment type="catalytic activity">
    <reaction evidence="14">
        <text>(9Z)-octadecenoyl-CoA + H2O = (9Z)-octadecenoate + CoA + H(+)</text>
        <dbReference type="Rhea" id="RHEA:40139"/>
        <dbReference type="ChEBI" id="CHEBI:15377"/>
        <dbReference type="ChEBI" id="CHEBI:15378"/>
        <dbReference type="ChEBI" id="CHEBI:30823"/>
        <dbReference type="ChEBI" id="CHEBI:57287"/>
        <dbReference type="ChEBI" id="CHEBI:57387"/>
    </reaction>
    <physiologicalReaction direction="left-to-right" evidence="14">
        <dbReference type="Rhea" id="RHEA:40140"/>
    </physiologicalReaction>
</comment>
<keyword evidence="7" id="KW-0378">Hydrolase</keyword>
<protein>
    <recommendedName>
        <fullName evidence="17">Acyl-coenzyme A thioesterase THEM4</fullName>
        <ecNumber evidence="16">3.1.2.2</ecNumber>
    </recommendedName>
    <alternativeName>
        <fullName evidence="18">Thioesterase superfamily member 4</fullName>
    </alternativeName>
</protein>
<evidence type="ECO:0000256" key="3">
    <source>
        <dbReference type="ARBA" id="ARBA00004632"/>
    </source>
</evidence>
<comment type="catalytic activity">
    <reaction evidence="22">
        <text>dodecanoyl-CoA + H2O = dodecanoate + CoA + H(+)</text>
        <dbReference type="Rhea" id="RHEA:30135"/>
        <dbReference type="ChEBI" id="CHEBI:15377"/>
        <dbReference type="ChEBI" id="CHEBI:15378"/>
        <dbReference type="ChEBI" id="CHEBI:18262"/>
        <dbReference type="ChEBI" id="CHEBI:57287"/>
        <dbReference type="ChEBI" id="CHEBI:57375"/>
    </reaction>
    <physiologicalReaction direction="left-to-right" evidence="22">
        <dbReference type="Rhea" id="RHEA:30136"/>
    </physiologicalReaction>
</comment>
<reference evidence="25" key="1">
    <citation type="journal article" date="2019" name="PLoS Negl. Trop. Dis.">
        <title>Revisiting the worldwide diversity of Leptospira species in the environment.</title>
        <authorList>
            <person name="Vincent A.T."/>
            <person name="Schiettekatte O."/>
            <person name="Bourhy P."/>
            <person name="Veyrier F.J."/>
            <person name="Picardeau M."/>
        </authorList>
    </citation>
    <scope>NUCLEOTIDE SEQUENCE [LARGE SCALE GENOMIC DNA]</scope>
    <source>
        <strain evidence="25">201400974</strain>
    </source>
</reference>
<evidence type="ECO:0000256" key="18">
    <source>
        <dbReference type="ARBA" id="ARBA00043210"/>
    </source>
</evidence>
<evidence type="ECO:0000256" key="14">
    <source>
        <dbReference type="ARBA" id="ARBA00037002"/>
    </source>
</evidence>
<keyword evidence="6" id="KW-0053">Apoptosis</keyword>
<dbReference type="PANTHER" id="PTHR12418:SF19">
    <property type="entry name" value="ACYL-COENZYME A THIOESTERASE THEM4"/>
    <property type="match status" value="1"/>
</dbReference>
<evidence type="ECO:0000256" key="22">
    <source>
        <dbReference type="ARBA" id="ARBA00048074"/>
    </source>
</evidence>
<comment type="subcellular location">
    <subcellularLocation>
        <location evidence="3">Cell projection</location>
        <location evidence="3">Ruffle membrane</location>
    </subcellularLocation>
    <subcellularLocation>
        <location evidence="2">Cytoplasm</location>
    </subcellularLocation>
    <subcellularLocation>
        <location evidence="1">Membrane</location>
        <topology evidence="1">Peripheral membrane protein</topology>
    </subcellularLocation>
</comment>
<evidence type="ECO:0000259" key="24">
    <source>
        <dbReference type="Pfam" id="PF03061"/>
    </source>
</evidence>
<keyword evidence="26" id="KW-1185">Reference proteome</keyword>
<evidence type="ECO:0000256" key="8">
    <source>
        <dbReference type="ARBA" id="ARBA00022832"/>
    </source>
</evidence>
<name>A0A4R9LSU2_9LEPT</name>
<feature type="domain" description="Thioesterase" evidence="24">
    <location>
        <begin position="60"/>
        <end position="131"/>
    </location>
</feature>
<evidence type="ECO:0000256" key="1">
    <source>
        <dbReference type="ARBA" id="ARBA00004170"/>
    </source>
</evidence>
<proteinExistence type="inferred from homology"/>
<comment type="catalytic activity">
    <reaction evidence="19">
        <text>octanoyl-CoA + H2O = octanoate + CoA + H(+)</text>
        <dbReference type="Rhea" id="RHEA:30143"/>
        <dbReference type="ChEBI" id="CHEBI:15377"/>
        <dbReference type="ChEBI" id="CHEBI:15378"/>
        <dbReference type="ChEBI" id="CHEBI:25646"/>
        <dbReference type="ChEBI" id="CHEBI:57287"/>
        <dbReference type="ChEBI" id="CHEBI:57386"/>
    </reaction>
    <physiologicalReaction direction="left-to-right" evidence="19">
        <dbReference type="Rhea" id="RHEA:30144"/>
    </physiologicalReaction>
</comment>
<dbReference type="AlphaFoldDB" id="A0A4R9LSU2"/>
<evidence type="ECO:0000256" key="9">
    <source>
        <dbReference type="ARBA" id="ARBA00022946"/>
    </source>
</evidence>
<dbReference type="Gene3D" id="3.10.129.10">
    <property type="entry name" value="Hotdog Thioesterase"/>
    <property type="match status" value="1"/>
</dbReference>
<dbReference type="EC" id="3.1.2.2" evidence="16"/>
<dbReference type="InterPro" id="IPR006683">
    <property type="entry name" value="Thioestr_dom"/>
</dbReference>
<evidence type="ECO:0000256" key="12">
    <source>
        <dbReference type="ARBA" id="ARBA00023273"/>
    </source>
</evidence>
<dbReference type="Pfam" id="PF03061">
    <property type="entry name" value="4HBT"/>
    <property type="match status" value="1"/>
</dbReference>